<dbReference type="Proteomes" id="UP000008561">
    <property type="component" value="Chromosome"/>
</dbReference>
<sequence length="228" mass="24743">MIDIHNHILPGIDDGAADIGQSLAMARMAEKDGITDIVATPHLMDPQLDRPAILERVSVLNSKLTADGIHVRVHAGAEIPFYMLEEARHWIGLAGSKCLLVEFPAHAVPPVAEGMFHRVGVLGYTVIIAHPERNLEVMDRPERLLSLLKPGILVQITTDSLTGRMGEDARACARYLVKKGHVDFIATDAHDDSTRPPLLSAALASIPASAKDDSMKLVRDNALAYILC</sequence>
<accession>A9A0G0</accession>
<evidence type="ECO:0000256" key="3">
    <source>
        <dbReference type="ARBA" id="ARBA00022801"/>
    </source>
</evidence>
<evidence type="ECO:0000256" key="1">
    <source>
        <dbReference type="ARBA" id="ARBA00005750"/>
    </source>
</evidence>
<keyword evidence="6" id="KW-1185">Reference proteome</keyword>
<dbReference type="InterPro" id="IPR016667">
    <property type="entry name" value="Caps_polysacc_synth_CpsB/CapC"/>
</dbReference>
<dbReference type="EMBL" id="CP000859">
    <property type="protein sequence ID" value="ABW67460.1"/>
    <property type="molecule type" value="Genomic_DNA"/>
</dbReference>
<comment type="similarity">
    <text evidence="1">Belongs to the metallo-dependent hydrolases superfamily. CpsB/CapC family.</text>
</comment>
<evidence type="ECO:0000313" key="5">
    <source>
        <dbReference type="EMBL" id="ABW67460.1"/>
    </source>
</evidence>
<dbReference type="OrthoDB" id="9788539at2"/>
<proteinExistence type="inferred from homology"/>
<dbReference type="PIRSF" id="PIRSF016557">
    <property type="entry name" value="Caps_synth_CpsB"/>
    <property type="match status" value="1"/>
</dbReference>
<gene>
    <name evidence="5" type="ordered locus">Dole_1656</name>
</gene>
<name>A9A0G0_DESOH</name>
<dbReference type="HOGENOM" id="CLU_085966_1_0_7"/>
<dbReference type="InterPro" id="IPR016195">
    <property type="entry name" value="Pol/histidinol_Pase-like"/>
</dbReference>
<organism evidence="5 6">
    <name type="scientific">Desulfosudis oleivorans (strain DSM 6200 / JCM 39069 / Hxd3)</name>
    <name type="common">Desulfococcus oleovorans</name>
    <dbReference type="NCBI Taxonomy" id="96561"/>
    <lineage>
        <taxon>Bacteria</taxon>
        <taxon>Pseudomonadati</taxon>
        <taxon>Thermodesulfobacteriota</taxon>
        <taxon>Desulfobacteria</taxon>
        <taxon>Desulfobacterales</taxon>
        <taxon>Desulfosudaceae</taxon>
        <taxon>Desulfosudis</taxon>
    </lineage>
</organism>
<dbReference type="Gene3D" id="3.20.20.140">
    <property type="entry name" value="Metal-dependent hydrolases"/>
    <property type="match status" value="1"/>
</dbReference>
<evidence type="ECO:0000256" key="4">
    <source>
        <dbReference type="ARBA" id="ARBA00051722"/>
    </source>
</evidence>
<dbReference type="GO" id="GO:0004725">
    <property type="term" value="F:protein tyrosine phosphatase activity"/>
    <property type="evidence" value="ECO:0007669"/>
    <property type="project" value="UniProtKB-EC"/>
</dbReference>
<dbReference type="RefSeq" id="WP_012175076.1">
    <property type="nucleotide sequence ID" value="NC_009943.1"/>
</dbReference>
<reference evidence="5 6" key="1">
    <citation type="submission" date="2007-10" db="EMBL/GenBank/DDBJ databases">
        <title>Complete sequence of Desulfococcus oleovorans Hxd3.</title>
        <authorList>
            <consortium name="US DOE Joint Genome Institute"/>
            <person name="Copeland A."/>
            <person name="Lucas S."/>
            <person name="Lapidus A."/>
            <person name="Barry K."/>
            <person name="Glavina del Rio T."/>
            <person name="Dalin E."/>
            <person name="Tice H."/>
            <person name="Pitluck S."/>
            <person name="Kiss H."/>
            <person name="Brettin T."/>
            <person name="Bruce D."/>
            <person name="Detter J.C."/>
            <person name="Han C."/>
            <person name="Schmutz J."/>
            <person name="Larimer F."/>
            <person name="Land M."/>
            <person name="Hauser L."/>
            <person name="Kyrpides N."/>
            <person name="Kim E."/>
            <person name="Wawrik B."/>
            <person name="Richardson P."/>
        </authorList>
    </citation>
    <scope>NUCLEOTIDE SEQUENCE [LARGE SCALE GENOMIC DNA]</scope>
    <source>
        <strain evidence="6">DSM 6200 / JCM 39069 / Hxd3</strain>
    </source>
</reference>
<dbReference type="Pfam" id="PF19567">
    <property type="entry name" value="CpsB_CapC"/>
    <property type="match status" value="1"/>
</dbReference>
<dbReference type="GO" id="GO:0030145">
    <property type="term" value="F:manganese ion binding"/>
    <property type="evidence" value="ECO:0007669"/>
    <property type="project" value="InterPro"/>
</dbReference>
<dbReference type="EC" id="3.1.3.48" evidence="2"/>
<dbReference type="PANTHER" id="PTHR39181">
    <property type="entry name" value="TYROSINE-PROTEIN PHOSPHATASE YWQE"/>
    <property type="match status" value="1"/>
</dbReference>
<evidence type="ECO:0000256" key="2">
    <source>
        <dbReference type="ARBA" id="ARBA00013064"/>
    </source>
</evidence>
<keyword evidence="3 5" id="KW-0378">Hydrolase</keyword>
<comment type="catalytic activity">
    <reaction evidence="4">
        <text>O-phospho-L-tyrosyl-[protein] + H2O = L-tyrosyl-[protein] + phosphate</text>
        <dbReference type="Rhea" id="RHEA:10684"/>
        <dbReference type="Rhea" id="RHEA-COMP:10136"/>
        <dbReference type="Rhea" id="RHEA-COMP:20101"/>
        <dbReference type="ChEBI" id="CHEBI:15377"/>
        <dbReference type="ChEBI" id="CHEBI:43474"/>
        <dbReference type="ChEBI" id="CHEBI:46858"/>
        <dbReference type="ChEBI" id="CHEBI:61978"/>
        <dbReference type="EC" id="3.1.3.48"/>
    </reaction>
</comment>
<evidence type="ECO:0000313" key="6">
    <source>
        <dbReference type="Proteomes" id="UP000008561"/>
    </source>
</evidence>
<dbReference type="AlphaFoldDB" id="A9A0G0"/>
<protein>
    <recommendedName>
        <fullName evidence="2">protein-tyrosine-phosphatase</fullName>
        <ecNumber evidence="2">3.1.3.48</ecNumber>
    </recommendedName>
</protein>
<dbReference type="eggNOG" id="COG4464">
    <property type="taxonomic scope" value="Bacteria"/>
</dbReference>
<dbReference type="PANTHER" id="PTHR39181:SF1">
    <property type="entry name" value="TYROSINE-PROTEIN PHOSPHATASE YWQE"/>
    <property type="match status" value="1"/>
</dbReference>
<dbReference type="STRING" id="96561.Dole_1656"/>
<dbReference type="KEGG" id="dol:Dole_1656"/>
<dbReference type="SUPFAM" id="SSF89550">
    <property type="entry name" value="PHP domain-like"/>
    <property type="match status" value="1"/>
</dbReference>